<sequence>MEATAVDPRWQPKAQAVQDGTSGTASPRSVSFSSRQQDASSLSIVFSASWVRLATPIGEGAFSRVFEGVYRNPETLEESVVAVKILKKNMLKRRSDCLRFIKEAKIMTKISHKNIAACYGIGKYDDDDAHNPGSLFIVQELIKGGNLLHKVYKQMLNRAKCVYTSQEALAWMIDVAHGMQYLHSITENKPMIIHRDLKLENIMLSPEINGVSAKLVDFGLHKVIDDRIKKVVKRVISEANLGGRLGLGARARHGEENDDGEVEDELEAALAEQRAMVVASSVKPGVGPAAQSPLGASPVAKVRQSPLRVTSRMQIEASGPSMSATPEDVDEEEEAIASAQAEAEAAHKQAVAAAIGQAPPNNRSPLGLKVSDGPPEEITNPALAKVRAPPKKQSSMQKLMAKMKEIKLRVTGKEGAAGTAGTSAGTSNLSKPTVKFAEPEREPVDPAAAAHAEKMARNEALLNRLIAQQSTAQDGKSSAMDDLGLETSTKRAVRAPPRRAVTWINEIRYNLTEAVGSWAYMAPEVVLGQPYNEKVDVFSFGVILFEVLNRKLMLVDEIKNDPRKDAQAYAERVARGFRPEIPRRWPEDLTELITACWAQDPHMRPNFVAVVDALKEIEAHQSVGRLDAQYWSRGNAFI</sequence>
<evidence type="ECO:0000313" key="9">
    <source>
        <dbReference type="EMBL" id="CAD8674842.1"/>
    </source>
</evidence>
<evidence type="ECO:0000256" key="1">
    <source>
        <dbReference type="ARBA" id="ARBA00022527"/>
    </source>
</evidence>
<proteinExistence type="predicted"/>
<dbReference type="GO" id="GO:0005524">
    <property type="term" value="F:ATP binding"/>
    <property type="evidence" value="ECO:0007669"/>
    <property type="project" value="UniProtKB-UniRule"/>
</dbReference>
<dbReference type="InterPro" id="IPR008271">
    <property type="entry name" value="Ser/Thr_kinase_AS"/>
</dbReference>
<feature type="compositionally biased region" description="Polar residues" evidence="7">
    <location>
        <begin position="18"/>
        <end position="32"/>
    </location>
</feature>
<feature type="binding site" evidence="6">
    <location>
        <position position="84"/>
    </location>
    <ligand>
        <name>ATP</name>
        <dbReference type="ChEBI" id="CHEBI:30616"/>
    </ligand>
</feature>
<evidence type="ECO:0000256" key="7">
    <source>
        <dbReference type="SAM" id="MobiDB-lite"/>
    </source>
</evidence>
<accession>A0A7S0RF21</accession>
<evidence type="ECO:0000256" key="3">
    <source>
        <dbReference type="ARBA" id="ARBA00022741"/>
    </source>
</evidence>
<dbReference type="GO" id="GO:0004674">
    <property type="term" value="F:protein serine/threonine kinase activity"/>
    <property type="evidence" value="ECO:0007669"/>
    <property type="project" value="UniProtKB-KW"/>
</dbReference>
<dbReference type="SUPFAM" id="SSF56112">
    <property type="entry name" value="Protein kinase-like (PK-like)"/>
    <property type="match status" value="1"/>
</dbReference>
<dbReference type="SMART" id="SM00220">
    <property type="entry name" value="S_TKc"/>
    <property type="match status" value="1"/>
</dbReference>
<dbReference type="PROSITE" id="PS00108">
    <property type="entry name" value="PROTEIN_KINASE_ST"/>
    <property type="match status" value="1"/>
</dbReference>
<dbReference type="PROSITE" id="PS50011">
    <property type="entry name" value="PROTEIN_KINASE_DOM"/>
    <property type="match status" value="1"/>
</dbReference>
<keyword evidence="5 6" id="KW-0067">ATP-binding</keyword>
<dbReference type="EMBL" id="HBFB01011610">
    <property type="protein sequence ID" value="CAD8674842.1"/>
    <property type="molecule type" value="Transcribed_RNA"/>
</dbReference>
<dbReference type="PANTHER" id="PTHR44329:SF289">
    <property type="entry name" value="SERINE_THREONINE-PROTEIN KINASE VIK"/>
    <property type="match status" value="1"/>
</dbReference>
<dbReference type="InterPro" id="IPR051681">
    <property type="entry name" value="Ser/Thr_Kinases-Pseudokinases"/>
</dbReference>
<evidence type="ECO:0000256" key="6">
    <source>
        <dbReference type="PROSITE-ProRule" id="PRU10141"/>
    </source>
</evidence>
<dbReference type="InterPro" id="IPR011009">
    <property type="entry name" value="Kinase-like_dom_sf"/>
</dbReference>
<gene>
    <name evidence="9" type="ORF">CLEI1391_LOCUS6573</name>
</gene>
<dbReference type="Gene3D" id="1.10.510.10">
    <property type="entry name" value="Transferase(Phosphotransferase) domain 1"/>
    <property type="match status" value="2"/>
</dbReference>
<feature type="domain" description="Protein kinase" evidence="8">
    <location>
        <begin position="51"/>
        <end position="623"/>
    </location>
</feature>
<evidence type="ECO:0000256" key="4">
    <source>
        <dbReference type="ARBA" id="ARBA00022777"/>
    </source>
</evidence>
<dbReference type="AlphaFoldDB" id="A0A7S0RF21"/>
<dbReference type="InterPro" id="IPR000719">
    <property type="entry name" value="Prot_kinase_dom"/>
</dbReference>
<evidence type="ECO:0000256" key="2">
    <source>
        <dbReference type="ARBA" id="ARBA00022679"/>
    </source>
</evidence>
<feature type="region of interest" description="Disordered" evidence="7">
    <location>
        <begin position="1"/>
        <end position="32"/>
    </location>
</feature>
<dbReference type="InterPro" id="IPR017441">
    <property type="entry name" value="Protein_kinase_ATP_BS"/>
</dbReference>
<keyword evidence="2" id="KW-0808">Transferase</keyword>
<keyword evidence="3 6" id="KW-0547">Nucleotide-binding</keyword>
<dbReference type="InterPro" id="IPR001245">
    <property type="entry name" value="Ser-Thr/Tyr_kinase_cat_dom"/>
</dbReference>
<keyword evidence="4" id="KW-0418">Kinase</keyword>
<dbReference type="PANTHER" id="PTHR44329">
    <property type="entry name" value="SERINE/THREONINE-PROTEIN KINASE TNNI3K-RELATED"/>
    <property type="match status" value="1"/>
</dbReference>
<protein>
    <recommendedName>
        <fullName evidence="8">Protein kinase domain-containing protein</fullName>
    </recommendedName>
</protein>
<name>A0A7S0RF21_9CHLO</name>
<reference evidence="9" key="1">
    <citation type="submission" date="2021-01" db="EMBL/GenBank/DDBJ databases">
        <authorList>
            <person name="Corre E."/>
            <person name="Pelletier E."/>
            <person name="Niang G."/>
            <person name="Scheremetjew M."/>
            <person name="Finn R."/>
            <person name="Kale V."/>
            <person name="Holt S."/>
            <person name="Cochrane G."/>
            <person name="Meng A."/>
            <person name="Brown T."/>
            <person name="Cohen L."/>
        </authorList>
    </citation>
    <scope>NUCLEOTIDE SEQUENCE</scope>
    <source>
        <strain evidence="9">SAG 11-49</strain>
    </source>
</reference>
<evidence type="ECO:0000259" key="8">
    <source>
        <dbReference type="PROSITE" id="PS50011"/>
    </source>
</evidence>
<organism evidence="9">
    <name type="scientific">Chlamydomonas leiostraca</name>
    <dbReference type="NCBI Taxonomy" id="1034604"/>
    <lineage>
        <taxon>Eukaryota</taxon>
        <taxon>Viridiplantae</taxon>
        <taxon>Chlorophyta</taxon>
        <taxon>core chlorophytes</taxon>
        <taxon>Chlorophyceae</taxon>
        <taxon>CS clade</taxon>
        <taxon>Chlamydomonadales</taxon>
        <taxon>Chlamydomonadaceae</taxon>
        <taxon>Chlamydomonas</taxon>
    </lineage>
</organism>
<evidence type="ECO:0000256" key="5">
    <source>
        <dbReference type="ARBA" id="ARBA00022840"/>
    </source>
</evidence>
<dbReference type="Pfam" id="PF07714">
    <property type="entry name" value="PK_Tyr_Ser-Thr"/>
    <property type="match status" value="2"/>
</dbReference>
<dbReference type="PROSITE" id="PS00107">
    <property type="entry name" value="PROTEIN_KINASE_ATP"/>
    <property type="match status" value="1"/>
</dbReference>
<keyword evidence="1" id="KW-0723">Serine/threonine-protein kinase</keyword>